<accession>A0A1E1L0D4</accession>
<keyword evidence="3" id="KW-1185">Reference proteome</keyword>
<feature type="compositionally biased region" description="Acidic residues" evidence="1">
    <location>
        <begin position="566"/>
        <end position="575"/>
    </location>
</feature>
<organism evidence="2 3">
    <name type="scientific">Rhynchosporium graminicola</name>
    <dbReference type="NCBI Taxonomy" id="2792576"/>
    <lineage>
        <taxon>Eukaryota</taxon>
        <taxon>Fungi</taxon>
        <taxon>Dikarya</taxon>
        <taxon>Ascomycota</taxon>
        <taxon>Pezizomycotina</taxon>
        <taxon>Leotiomycetes</taxon>
        <taxon>Helotiales</taxon>
        <taxon>Ploettnerulaceae</taxon>
        <taxon>Rhynchosporium</taxon>
    </lineage>
</organism>
<evidence type="ECO:0000313" key="3">
    <source>
        <dbReference type="Proteomes" id="UP000178129"/>
    </source>
</evidence>
<feature type="compositionally biased region" description="Acidic residues" evidence="1">
    <location>
        <begin position="500"/>
        <end position="536"/>
    </location>
</feature>
<dbReference type="AlphaFoldDB" id="A0A1E1L0D4"/>
<dbReference type="EMBL" id="FJUW01000030">
    <property type="protein sequence ID" value="CZT03959.1"/>
    <property type="molecule type" value="Genomic_DNA"/>
</dbReference>
<reference evidence="3" key="1">
    <citation type="submission" date="2016-03" db="EMBL/GenBank/DDBJ databases">
        <authorList>
            <person name="Ploux O."/>
        </authorList>
    </citation>
    <scope>NUCLEOTIDE SEQUENCE [LARGE SCALE GENOMIC DNA]</scope>
    <source>
        <strain evidence="3">UK7</strain>
    </source>
</reference>
<protein>
    <submittedName>
        <fullName evidence="2">Uncharacterized protein</fullName>
    </submittedName>
</protein>
<proteinExistence type="predicted"/>
<feature type="compositionally biased region" description="Acidic residues" evidence="1">
    <location>
        <begin position="406"/>
        <end position="415"/>
    </location>
</feature>
<evidence type="ECO:0000256" key="1">
    <source>
        <dbReference type="SAM" id="MobiDB-lite"/>
    </source>
</evidence>
<sequence length="659" mass="71032">MSVFKPRKVSHDIRPHPTYELDLDETSRSSALSFLKRPYPSCQPQFSYLRSTSGEKLWVTVLLFRGSQWTSDAHVLKKDATLQVAQKVVDWLFSNELSPCNQHGYLATRKMSKSVEEGDGIWQLELDWDMLKGQARSSAPNQWNNRRDSFIFFFGYPQYQATLLNKIQIGQSNVGGGGMITTWNSVLPSLPSYFIYRREPNDTVSAYNIPSALNMAKTTDNITSADDFADLDVNKSPKDIVPAIHASTDVKGTTPAMALQLKTSNDIASGQITSALNSSQTAGNIATGSIAAAPDVTASLNLIATGNNPTATNVTTSSNNTTSANDFDTAMDDTTFTETTDSTSNVRPTLSVASFDQDIAVDINADTTNSPVHDVQMSAVPSIPCPIPQPTDMVMDNAIEAEGNNDLEMEDDNDPEASSYSHTPGSWAASQEAGVNSAKGTELGDDADTEGGEEEEEAEEDERDGSSDSDDDDEDGGAHDSHGAATLTRIQDATMADAQYDSDDLSDPPSDLEENNPFDKEEDEEGEEEQSGDEDQGCCNVSGEGEDAGDSGNELEQLCYAHWEKEEENEAEGNDIADAFSSLSTTLQQGPVGEEDEEESDGEGKEGSGEIEVGEDWDEEGDETEAGDEGDKEGGSSETETEDDGLAGLFSTLTTERTS</sequence>
<gene>
    <name evidence="2" type="ORF">RCO7_05608</name>
</gene>
<feature type="compositionally biased region" description="Acidic residues" evidence="1">
    <location>
        <begin position="612"/>
        <end position="631"/>
    </location>
</feature>
<dbReference type="Proteomes" id="UP000178129">
    <property type="component" value="Unassembled WGS sequence"/>
</dbReference>
<dbReference type="InParanoid" id="A0A1E1L0D4"/>
<feature type="compositionally biased region" description="Acidic residues" evidence="1">
    <location>
        <begin position="443"/>
        <end position="475"/>
    </location>
</feature>
<name>A0A1E1L0D4_9HELO</name>
<comment type="caution">
    <text evidence="2">The sequence shown here is derived from an EMBL/GenBank/DDBJ whole genome shotgun (WGS) entry which is preliminary data.</text>
</comment>
<evidence type="ECO:0000313" key="2">
    <source>
        <dbReference type="EMBL" id="CZT03959.1"/>
    </source>
</evidence>
<feature type="region of interest" description="Disordered" evidence="1">
    <location>
        <begin position="406"/>
        <end position="659"/>
    </location>
</feature>